<sequence>MNKTQFTKRLEFSSLVKWRLFNKLREEFEKLDFLNYNKYKEGIHRMPDILIDEWDQIEKEFKNNSNFSSRSLRGFLFEALFHYACLRIEALFKDDYEEKKSRLNELYDIYSNILAIGVNRKLGLIEKKMTKMVLLITNKEDITTDFIVNELNDRGIGYYRFNTEDFPSKINLSLNFKNKIFKIIDFDHKRVIKIKDIISVYFRRPKISEIRRGFITQSFSLSRINSFASFISFV</sequence>
<proteinExistence type="predicted"/>
<dbReference type="Pfam" id="PF21068">
    <property type="entry name" value="ATPgraspMvdD"/>
    <property type="match status" value="1"/>
</dbReference>
<reference evidence="2" key="1">
    <citation type="journal article" date="2014" name="Front. Microbiol.">
        <title>High frequency of phylogenetically diverse reductive dehalogenase-homologous genes in deep subseafloor sedimentary metagenomes.</title>
        <authorList>
            <person name="Kawai M."/>
            <person name="Futagami T."/>
            <person name="Toyoda A."/>
            <person name="Takaki Y."/>
            <person name="Nishi S."/>
            <person name="Hori S."/>
            <person name="Arai W."/>
            <person name="Tsubouchi T."/>
            <person name="Morono Y."/>
            <person name="Uchiyama I."/>
            <person name="Ito T."/>
            <person name="Fujiyama A."/>
            <person name="Inagaki F."/>
            <person name="Takami H."/>
        </authorList>
    </citation>
    <scope>NUCLEOTIDE SEQUENCE</scope>
    <source>
        <strain evidence="2">Expedition CK06-06</strain>
    </source>
</reference>
<dbReference type="InterPro" id="IPR048936">
    <property type="entry name" value="MvdD-like_ATPgrasp"/>
</dbReference>
<evidence type="ECO:0000313" key="2">
    <source>
        <dbReference type="EMBL" id="GAI58886.1"/>
    </source>
</evidence>
<feature type="non-terminal residue" evidence="2">
    <location>
        <position position="234"/>
    </location>
</feature>
<accession>X1QVQ7</accession>
<gene>
    <name evidence="2" type="ORF">S06H3_54033</name>
</gene>
<name>X1QVQ7_9ZZZZ</name>
<evidence type="ECO:0000259" key="1">
    <source>
        <dbReference type="Pfam" id="PF21068"/>
    </source>
</evidence>
<feature type="domain" description="MvdD-like pre-ATP grasp" evidence="1">
    <location>
        <begin position="132"/>
        <end position="207"/>
    </location>
</feature>
<comment type="caution">
    <text evidence="2">The sequence shown here is derived from an EMBL/GenBank/DDBJ whole genome shotgun (WGS) entry which is preliminary data.</text>
</comment>
<dbReference type="EMBL" id="BARV01034515">
    <property type="protein sequence ID" value="GAI58886.1"/>
    <property type="molecule type" value="Genomic_DNA"/>
</dbReference>
<organism evidence="2">
    <name type="scientific">marine sediment metagenome</name>
    <dbReference type="NCBI Taxonomy" id="412755"/>
    <lineage>
        <taxon>unclassified sequences</taxon>
        <taxon>metagenomes</taxon>
        <taxon>ecological metagenomes</taxon>
    </lineage>
</organism>
<protein>
    <recommendedName>
        <fullName evidence="1">MvdD-like pre-ATP grasp domain-containing protein</fullName>
    </recommendedName>
</protein>
<dbReference type="AlphaFoldDB" id="X1QVQ7"/>